<dbReference type="EMBL" id="JAJFAZ020000007">
    <property type="protein sequence ID" value="KAI5317450.1"/>
    <property type="molecule type" value="Genomic_DNA"/>
</dbReference>
<evidence type="ECO:0000313" key="3">
    <source>
        <dbReference type="Proteomes" id="UP001054821"/>
    </source>
</evidence>
<dbReference type="Gene3D" id="1.10.340.70">
    <property type="match status" value="1"/>
</dbReference>
<dbReference type="PANTHER" id="PTHR35046">
    <property type="entry name" value="ZINC KNUCKLE (CCHC-TYPE) FAMILY PROTEIN"/>
    <property type="match status" value="1"/>
</dbReference>
<dbReference type="Gene3D" id="3.30.420.10">
    <property type="entry name" value="Ribonuclease H-like superfamily/Ribonuclease H"/>
    <property type="match status" value="1"/>
</dbReference>
<proteinExistence type="predicted"/>
<protein>
    <recommendedName>
        <fullName evidence="1">Integrase catalytic domain-containing protein</fullName>
    </recommendedName>
</protein>
<dbReference type="PROSITE" id="PS50994">
    <property type="entry name" value="INTEGRASE"/>
    <property type="match status" value="1"/>
</dbReference>
<dbReference type="InterPro" id="IPR001584">
    <property type="entry name" value="Integrase_cat-core"/>
</dbReference>
<evidence type="ECO:0000313" key="2">
    <source>
        <dbReference type="EMBL" id="KAI5317450.1"/>
    </source>
</evidence>
<dbReference type="InterPro" id="IPR036397">
    <property type="entry name" value="RNaseH_sf"/>
</dbReference>
<sequence>MNLRRYIYWPKMRQDVSRYIRDCVLCNTSKPSNKKLGLYHPLPVPSRPWDSISVDFLGLLPKTKFGNDYLFVVVDRFSKMIILIPCKKTVTREGAAKLFFQHVWKHFGLPTSIISDKDSQFLGHFLRSL</sequence>
<organism evidence="2 3">
    <name type="scientific">Prunus dulcis</name>
    <name type="common">Almond</name>
    <name type="synonym">Amygdalus dulcis</name>
    <dbReference type="NCBI Taxonomy" id="3755"/>
    <lineage>
        <taxon>Eukaryota</taxon>
        <taxon>Viridiplantae</taxon>
        <taxon>Streptophyta</taxon>
        <taxon>Embryophyta</taxon>
        <taxon>Tracheophyta</taxon>
        <taxon>Spermatophyta</taxon>
        <taxon>Magnoliopsida</taxon>
        <taxon>eudicotyledons</taxon>
        <taxon>Gunneridae</taxon>
        <taxon>Pentapetalae</taxon>
        <taxon>rosids</taxon>
        <taxon>fabids</taxon>
        <taxon>Rosales</taxon>
        <taxon>Rosaceae</taxon>
        <taxon>Amygdaloideae</taxon>
        <taxon>Amygdaleae</taxon>
        <taxon>Prunus</taxon>
    </lineage>
</organism>
<feature type="domain" description="Integrase catalytic" evidence="1">
    <location>
        <begin position="44"/>
        <end position="129"/>
    </location>
</feature>
<gene>
    <name evidence="2" type="ORF">L3X38_037157</name>
</gene>
<accession>A0AAD4V2T6</accession>
<dbReference type="Pfam" id="PF17921">
    <property type="entry name" value="Integrase_H2C2"/>
    <property type="match status" value="1"/>
</dbReference>
<dbReference type="Pfam" id="PF00665">
    <property type="entry name" value="rve"/>
    <property type="match status" value="1"/>
</dbReference>
<dbReference type="PANTHER" id="PTHR35046:SF18">
    <property type="entry name" value="RNA-DIRECTED DNA POLYMERASE"/>
    <property type="match status" value="1"/>
</dbReference>
<comment type="caution">
    <text evidence="2">The sequence shown here is derived from an EMBL/GenBank/DDBJ whole genome shotgun (WGS) entry which is preliminary data.</text>
</comment>
<evidence type="ECO:0000259" key="1">
    <source>
        <dbReference type="PROSITE" id="PS50994"/>
    </source>
</evidence>
<reference evidence="2 3" key="1">
    <citation type="journal article" date="2022" name="G3 (Bethesda)">
        <title>Whole-genome sequence and methylome profiling of the almond [Prunus dulcis (Mill.) D.A. Webb] cultivar 'Nonpareil'.</title>
        <authorList>
            <person name="D'Amico-Willman K.M."/>
            <person name="Ouma W.Z."/>
            <person name="Meulia T."/>
            <person name="Sideli G.M."/>
            <person name="Gradziel T.M."/>
            <person name="Fresnedo-Ramirez J."/>
        </authorList>
    </citation>
    <scope>NUCLEOTIDE SEQUENCE [LARGE SCALE GENOMIC DNA]</scope>
    <source>
        <strain evidence="2">Clone GOH B32 T37-40</strain>
    </source>
</reference>
<dbReference type="InterPro" id="IPR012337">
    <property type="entry name" value="RNaseH-like_sf"/>
</dbReference>
<dbReference type="AlphaFoldDB" id="A0AAD4V2T6"/>
<dbReference type="InterPro" id="IPR041588">
    <property type="entry name" value="Integrase_H2C2"/>
</dbReference>
<dbReference type="GO" id="GO:0015074">
    <property type="term" value="P:DNA integration"/>
    <property type="evidence" value="ECO:0007669"/>
    <property type="project" value="InterPro"/>
</dbReference>
<name>A0AAD4V2T6_PRUDU</name>
<dbReference type="GO" id="GO:0003676">
    <property type="term" value="F:nucleic acid binding"/>
    <property type="evidence" value="ECO:0007669"/>
    <property type="project" value="InterPro"/>
</dbReference>
<dbReference type="Proteomes" id="UP001054821">
    <property type="component" value="Chromosome 7"/>
</dbReference>
<dbReference type="SUPFAM" id="SSF53098">
    <property type="entry name" value="Ribonuclease H-like"/>
    <property type="match status" value="1"/>
</dbReference>
<keyword evidence="3" id="KW-1185">Reference proteome</keyword>